<reference evidence="2 3" key="1">
    <citation type="submission" date="2024-01" db="EMBL/GenBank/DDBJ databases">
        <authorList>
            <person name="Waweru B."/>
        </authorList>
    </citation>
    <scope>NUCLEOTIDE SEQUENCE [LARGE SCALE GENOMIC DNA]</scope>
</reference>
<evidence type="ECO:0000313" key="3">
    <source>
        <dbReference type="Proteomes" id="UP001314170"/>
    </source>
</evidence>
<dbReference type="Proteomes" id="UP001314170">
    <property type="component" value="Unassembled WGS sequence"/>
</dbReference>
<comment type="caution">
    <text evidence="2">The sequence shown here is derived from an EMBL/GenBank/DDBJ whole genome shotgun (WGS) entry which is preliminary data.</text>
</comment>
<dbReference type="AlphaFoldDB" id="A0AAV1RVB9"/>
<gene>
    <name evidence="2" type="ORF">DCAF_LOCUS15288</name>
</gene>
<evidence type="ECO:0000313" key="2">
    <source>
        <dbReference type="EMBL" id="CAK7340207.1"/>
    </source>
</evidence>
<name>A0AAV1RVB9_9ROSI</name>
<evidence type="ECO:0000256" key="1">
    <source>
        <dbReference type="SAM" id="MobiDB-lite"/>
    </source>
</evidence>
<protein>
    <submittedName>
        <fullName evidence="2">Uncharacterized protein</fullName>
    </submittedName>
</protein>
<dbReference type="EMBL" id="CAWUPB010001159">
    <property type="protein sequence ID" value="CAK7340207.1"/>
    <property type="molecule type" value="Genomic_DNA"/>
</dbReference>
<keyword evidence="3" id="KW-1185">Reference proteome</keyword>
<sequence length="196" mass="22398">MLGRVGGVVEAYEFVEQFGEARQCVRNLEITSGLADSMDMLNWEKWLQRSRLKWRKYSMEKDFKIQPSTRTIVTLQTCRGELVGMVEAYEFAKQLGEVGNVLKIQGSLLGLVDSIDTLNWEKSLQRSRLKWRKYATLQVRKKGLQKEVGSSLIDIGGSVARFVSKDQDHPRHEVCYGNAVTTEKHSPNSRTPFGRK</sequence>
<accession>A0AAV1RVB9</accession>
<organism evidence="2 3">
    <name type="scientific">Dovyalis caffra</name>
    <dbReference type="NCBI Taxonomy" id="77055"/>
    <lineage>
        <taxon>Eukaryota</taxon>
        <taxon>Viridiplantae</taxon>
        <taxon>Streptophyta</taxon>
        <taxon>Embryophyta</taxon>
        <taxon>Tracheophyta</taxon>
        <taxon>Spermatophyta</taxon>
        <taxon>Magnoliopsida</taxon>
        <taxon>eudicotyledons</taxon>
        <taxon>Gunneridae</taxon>
        <taxon>Pentapetalae</taxon>
        <taxon>rosids</taxon>
        <taxon>fabids</taxon>
        <taxon>Malpighiales</taxon>
        <taxon>Salicaceae</taxon>
        <taxon>Flacourtieae</taxon>
        <taxon>Dovyalis</taxon>
    </lineage>
</organism>
<proteinExistence type="predicted"/>
<feature type="region of interest" description="Disordered" evidence="1">
    <location>
        <begin position="177"/>
        <end position="196"/>
    </location>
</feature>